<dbReference type="PROSITE" id="PS50157">
    <property type="entry name" value="ZINC_FINGER_C2H2_2"/>
    <property type="match status" value="1"/>
</dbReference>
<feature type="compositionally biased region" description="Polar residues" evidence="2">
    <location>
        <begin position="126"/>
        <end position="155"/>
    </location>
</feature>
<feature type="compositionally biased region" description="Low complexity" evidence="2">
    <location>
        <begin position="47"/>
        <end position="59"/>
    </location>
</feature>
<feature type="region of interest" description="Disordered" evidence="2">
    <location>
        <begin position="1"/>
        <end position="31"/>
    </location>
</feature>
<keyword evidence="1" id="KW-0863">Zinc-finger</keyword>
<dbReference type="SMART" id="SM00355">
    <property type="entry name" value="ZnF_C2H2"/>
    <property type="match status" value="2"/>
</dbReference>
<organism evidence="4 5">
    <name type="scientific">Botryosphaeria dothidea</name>
    <dbReference type="NCBI Taxonomy" id="55169"/>
    <lineage>
        <taxon>Eukaryota</taxon>
        <taxon>Fungi</taxon>
        <taxon>Dikarya</taxon>
        <taxon>Ascomycota</taxon>
        <taxon>Pezizomycotina</taxon>
        <taxon>Dothideomycetes</taxon>
        <taxon>Dothideomycetes incertae sedis</taxon>
        <taxon>Botryosphaeriales</taxon>
        <taxon>Botryosphaeriaceae</taxon>
        <taxon>Botryosphaeria</taxon>
    </lineage>
</organism>
<protein>
    <submittedName>
        <fullName evidence="4">Zinc finger C2H2-type protein</fullName>
    </submittedName>
</protein>
<dbReference type="Gene3D" id="3.30.160.60">
    <property type="entry name" value="Classic Zinc Finger"/>
    <property type="match status" value="1"/>
</dbReference>
<name>A0A8H4J139_9PEZI</name>
<evidence type="ECO:0000256" key="2">
    <source>
        <dbReference type="SAM" id="MobiDB-lite"/>
    </source>
</evidence>
<accession>A0A8H4J139</accession>
<evidence type="ECO:0000313" key="5">
    <source>
        <dbReference type="Proteomes" id="UP000572817"/>
    </source>
</evidence>
<dbReference type="AlphaFoldDB" id="A0A8H4J139"/>
<dbReference type="EMBL" id="WWBZ02000011">
    <property type="protein sequence ID" value="KAF4311115.1"/>
    <property type="molecule type" value="Genomic_DNA"/>
</dbReference>
<sequence>MDRQREPGEKKDPAPRSNGKEPEQSISSRIVASASGLAKDFLGGASAEEAQSAFASGSGLSRKVQNGAGAAGSSSWSQTLPSKQNGSSSHASVGSGETFRSQEGFREANASEQAPDFDFDAFLSTEGPTNLNSEDSFQFPTRWSTEFHNGDSFSSHSHDRPQATQEQSNGFHGQYEQLESAHNNSHVHDDYDDGAEVRLLLSDPTFSIDDPMDMQMADPTPESVNELFNQKYTAEEKEIVDKIKSTLPPPPQHNGVSPDNPLNLRPEFASLTASNPQLEQGIRELSSTLGSGIDGIMTFNDAQRQHWLAEWDNVLNSYTEEVWGEMLPVVKEARSQLEEAKTGMDRLDNKAVARLRMILGHVVDTNQTISTASFIGQAQSAAQQQALDSGMQDLRQLHHPMHQQNSTNKHEYAVQPSPHQQSMQEDRHMQREEQKSQDGQDWEAPTFHCPYVSCHEQFRNEAELRMHSNQHQGFSCPHSDCADRFENSTEWADHINRSHHGLVAPRPEDEDLGV</sequence>
<feature type="region of interest" description="Disordered" evidence="2">
    <location>
        <begin position="47"/>
        <end position="169"/>
    </location>
</feature>
<evidence type="ECO:0000256" key="1">
    <source>
        <dbReference type="PROSITE-ProRule" id="PRU00042"/>
    </source>
</evidence>
<proteinExistence type="predicted"/>
<dbReference type="PROSITE" id="PS00028">
    <property type="entry name" value="ZINC_FINGER_C2H2_1"/>
    <property type="match status" value="2"/>
</dbReference>
<comment type="caution">
    <text evidence="4">The sequence shown here is derived from an EMBL/GenBank/DDBJ whole genome shotgun (WGS) entry which is preliminary data.</text>
</comment>
<feature type="region of interest" description="Disordered" evidence="2">
    <location>
        <begin position="402"/>
        <end position="444"/>
    </location>
</feature>
<dbReference type="InterPro" id="IPR013087">
    <property type="entry name" value="Znf_C2H2_type"/>
</dbReference>
<feature type="domain" description="C2H2-type" evidence="3">
    <location>
        <begin position="447"/>
        <end position="473"/>
    </location>
</feature>
<dbReference type="GO" id="GO:0008270">
    <property type="term" value="F:zinc ion binding"/>
    <property type="evidence" value="ECO:0007669"/>
    <property type="project" value="UniProtKB-KW"/>
</dbReference>
<evidence type="ECO:0000259" key="3">
    <source>
        <dbReference type="PROSITE" id="PS50157"/>
    </source>
</evidence>
<reference evidence="4" key="1">
    <citation type="submission" date="2020-04" db="EMBL/GenBank/DDBJ databases">
        <title>Genome Assembly and Annotation of Botryosphaeria dothidea sdau 11-99, a Latent Pathogen of Apple Fruit Ring Rot in China.</title>
        <authorList>
            <person name="Yu C."/>
            <person name="Diao Y."/>
            <person name="Lu Q."/>
            <person name="Zhao J."/>
            <person name="Cui S."/>
            <person name="Peng C."/>
            <person name="He B."/>
            <person name="Liu H."/>
        </authorList>
    </citation>
    <scope>NUCLEOTIDE SEQUENCE [LARGE SCALE GENOMIC DNA]</scope>
    <source>
        <strain evidence="4">Sdau11-99</strain>
    </source>
</reference>
<feature type="compositionally biased region" description="Basic and acidic residues" evidence="2">
    <location>
        <begin position="424"/>
        <end position="438"/>
    </location>
</feature>
<dbReference type="Proteomes" id="UP000572817">
    <property type="component" value="Unassembled WGS sequence"/>
</dbReference>
<keyword evidence="1" id="KW-0862">Zinc</keyword>
<feature type="compositionally biased region" description="Basic and acidic residues" evidence="2">
    <location>
        <begin position="1"/>
        <end position="23"/>
    </location>
</feature>
<gene>
    <name evidence="4" type="ORF">GTA08_BOTSDO13403</name>
</gene>
<keyword evidence="1" id="KW-0479">Metal-binding</keyword>
<evidence type="ECO:0000313" key="4">
    <source>
        <dbReference type="EMBL" id="KAF4311115.1"/>
    </source>
</evidence>
<feature type="compositionally biased region" description="Polar residues" evidence="2">
    <location>
        <begin position="76"/>
        <end position="92"/>
    </location>
</feature>
<keyword evidence="5" id="KW-1185">Reference proteome</keyword>
<dbReference type="OrthoDB" id="5337545at2759"/>